<accession>A0A379FVU0</accession>
<reference evidence="2 3" key="1">
    <citation type="submission" date="2018-06" db="EMBL/GenBank/DDBJ databases">
        <authorList>
            <consortium name="Pathogen Informatics"/>
            <person name="Doyle S."/>
        </authorList>
    </citation>
    <scope>NUCLEOTIDE SEQUENCE [LARGE SCALE GENOMIC DNA]</scope>
    <source>
        <strain evidence="2 3">NCTC11801</strain>
    </source>
</reference>
<protein>
    <submittedName>
        <fullName evidence="2">Hemin importer ATP-binding subunit</fullName>
    </submittedName>
</protein>
<evidence type="ECO:0000313" key="3">
    <source>
        <dbReference type="Proteomes" id="UP000254208"/>
    </source>
</evidence>
<name>A0A379FVU0_PRORE</name>
<dbReference type="PANTHER" id="PTHR32182">
    <property type="entry name" value="DNA REPLICATION AND REPAIR PROTEIN RECF"/>
    <property type="match status" value="1"/>
</dbReference>
<dbReference type="GO" id="GO:0006302">
    <property type="term" value="P:double-strand break repair"/>
    <property type="evidence" value="ECO:0007669"/>
    <property type="project" value="TreeGrafter"/>
</dbReference>
<dbReference type="GO" id="GO:0005524">
    <property type="term" value="F:ATP binding"/>
    <property type="evidence" value="ECO:0007669"/>
    <property type="project" value="UniProtKB-KW"/>
</dbReference>
<dbReference type="GeneID" id="93674401"/>
<proteinExistence type="predicted"/>
<dbReference type="AlphaFoldDB" id="A0A379FVU0"/>
<dbReference type="PANTHER" id="PTHR32182:SF22">
    <property type="entry name" value="ATP-DEPENDENT ENDONUCLEASE, OLD FAMILY-RELATED"/>
    <property type="match status" value="1"/>
</dbReference>
<dbReference type="RefSeq" id="WP_115167882.1">
    <property type="nucleotide sequence ID" value="NZ_CP077317.1"/>
</dbReference>
<dbReference type="InterPro" id="IPR026866">
    <property type="entry name" value="CR006_AAA"/>
</dbReference>
<gene>
    <name evidence="2" type="ORF">NCTC11801_03768</name>
</gene>
<sequence length="854" mass="95506">MDVKADIIQWLLKQQDWFQELAQRLIQQGELTAEDIQQIVALLKTPQGQEITGHRTFPGLGSTEQEGETLRLRRIEAIKGIENLAPRIPLDFGKGNLTVIYGHNGSGKSSYTRILKRISGKPRAAQLKSNVFHPLPPERSCCIKWEANGIADEASWSADGDAIDALKGIDIFDTDEAQHYLTQESAATYIPRVVGLFEQLAQYLKQIRNMLSDEKSRLVSKLPALPAVYQNCRIASNYGALNTATVENIAAITNWSEADEQALNILNERLSVQDPAESARNKLAVKTSVIQIISKLEQTALVFSQVSIDGIRALRADAINKRTVALDSERIKNGLLAGVGSSVWRAMWEAAREYSQQPYPEKTFPVTDEARCVLCHQELSEAAQLRLNELEAFVQSRLEADAISAERLYTQAIGALNILPTTTEIATLCAGAALPEEWIQYLTGIWDGAAISHQALSEHEASRNAVPVADLTDAITKLCAYRDKLQGEENQFHKDAAGFDRAKALQDKNEAEARKWLSGQATAISAEIERFRKVSEYDSWILLAGSRSLSTKSAEVTQKVVTEAYAARFNRELNVLGAPGLQVELVKIRTENAKVLHQLQLRGAQRDKLHNVLSEGERRVISLAAFLADVSDRPGSAPFIFDDPISSLDHEFEWHVAKRLVELAKSRQVIILTHRLSLYGVIEDLAKKEGEQWKKIHHKSICIESFDGAAGHPADPEVWNANTKTANNILLTRLETAYKTGKDHGAIAYRALAQGVCSDFRKLIERSVEEDLFNGVVIRHRRGIQTDGRLPFVQDISKDDCKFIEVLMTKYSCYEHSQSTEMPTFIPEYVELKDDISKLKDWREQLKTRRTPNK</sequence>
<evidence type="ECO:0000259" key="1">
    <source>
        <dbReference type="Pfam" id="PF13166"/>
    </source>
</evidence>
<dbReference type="InterPro" id="IPR027417">
    <property type="entry name" value="P-loop_NTPase"/>
</dbReference>
<dbReference type="Pfam" id="PF13166">
    <property type="entry name" value="AAA_13"/>
    <property type="match status" value="1"/>
</dbReference>
<dbReference type="GO" id="GO:0000731">
    <property type="term" value="P:DNA synthesis involved in DNA repair"/>
    <property type="evidence" value="ECO:0007669"/>
    <property type="project" value="TreeGrafter"/>
</dbReference>
<evidence type="ECO:0000313" key="2">
    <source>
        <dbReference type="EMBL" id="SUC32766.1"/>
    </source>
</evidence>
<keyword evidence="2" id="KW-0547">Nucleotide-binding</keyword>
<dbReference type="EMBL" id="UGTZ01000001">
    <property type="protein sequence ID" value="SUC32766.1"/>
    <property type="molecule type" value="Genomic_DNA"/>
</dbReference>
<dbReference type="SUPFAM" id="SSF52540">
    <property type="entry name" value="P-loop containing nucleoside triphosphate hydrolases"/>
    <property type="match status" value="1"/>
</dbReference>
<dbReference type="Proteomes" id="UP000254208">
    <property type="component" value="Unassembled WGS sequence"/>
</dbReference>
<feature type="domain" description="Protein CR006 P-loop" evidence="1">
    <location>
        <begin position="564"/>
        <end position="692"/>
    </location>
</feature>
<dbReference type="Gene3D" id="3.40.50.300">
    <property type="entry name" value="P-loop containing nucleotide triphosphate hydrolases"/>
    <property type="match status" value="2"/>
</dbReference>
<keyword evidence="2" id="KW-0067">ATP-binding</keyword>
<organism evidence="2 3">
    <name type="scientific">Providencia rettgeri</name>
    <dbReference type="NCBI Taxonomy" id="587"/>
    <lineage>
        <taxon>Bacteria</taxon>
        <taxon>Pseudomonadati</taxon>
        <taxon>Pseudomonadota</taxon>
        <taxon>Gammaproteobacteria</taxon>
        <taxon>Enterobacterales</taxon>
        <taxon>Morganellaceae</taxon>
        <taxon>Providencia</taxon>
    </lineage>
</organism>